<organism evidence="1 2">
    <name type="scientific">Arcicella aurantiaca</name>
    <dbReference type="NCBI Taxonomy" id="591202"/>
    <lineage>
        <taxon>Bacteria</taxon>
        <taxon>Pseudomonadati</taxon>
        <taxon>Bacteroidota</taxon>
        <taxon>Cytophagia</taxon>
        <taxon>Cytophagales</taxon>
        <taxon>Flectobacillaceae</taxon>
        <taxon>Arcicella</taxon>
    </lineage>
</organism>
<keyword evidence="2" id="KW-1185">Reference proteome</keyword>
<dbReference type="Proteomes" id="UP000245489">
    <property type="component" value="Unassembled WGS sequence"/>
</dbReference>
<comment type="caution">
    <text evidence="1">The sequence shown here is derived from an EMBL/GenBank/DDBJ whole genome shotgun (WGS) entry which is preliminary data.</text>
</comment>
<dbReference type="OrthoDB" id="9811567at2"/>
<dbReference type="RefSeq" id="WP_109742124.1">
    <property type="nucleotide sequence ID" value="NZ_QGGO01000005.1"/>
</dbReference>
<accession>A0A316EXM6</accession>
<gene>
    <name evidence="1" type="ORF">LV89_01371</name>
</gene>
<proteinExistence type="predicted"/>
<reference evidence="1 2" key="1">
    <citation type="submission" date="2018-05" db="EMBL/GenBank/DDBJ databases">
        <title>Genomic Encyclopedia of Archaeal and Bacterial Type Strains, Phase II (KMG-II): from individual species to whole genera.</title>
        <authorList>
            <person name="Goeker M."/>
        </authorList>
    </citation>
    <scope>NUCLEOTIDE SEQUENCE [LARGE SCALE GENOMIC DNA]</scope>
    <source>
        <strain evidence="1 2">DSM 22214</strain>
    </source>
</reference>
<evidence type="ECO:0000313" key="2">
    <source>
        <dbReference type="Proteomes" id="UP000245489"/>
    </source>
</evidence>
<evidence type="ECO:0000313" key="1">
    <source>
        <dbReference type="EMBL" id="PWK27964.1"/>
    </source>
</evidence>
<dbReference type="AlphaFoldDB" id="A0A316EXM6"/>
<sequence>MAKKKEWREGEMILTFGLTKIDIPNTTALMEEWLDVSNPKFDSREEGNFEYLTQKFYKVSTWSEEDLKMKFISPILELGLVMEDPNFVSFFDKKLEAKVNGYNLSVKADFVIAKGLLDYMIRPFFHFQEYKPGKNPTGDPMAQLLEAFLIGQANNDDDKPLYGCEVVGASWRFITMEKHTYCVSKTFDSTDKEDLLKIIAILRKFREILETKLL</sequence>
<name>A0A316EXM6_9BACT</name>
<protein>
    <submittedName>
        <fullName evidence="1">Uncharacterized protein</fullName>
    </submittedName>
</protein>
<dbReference type="EMBL" id="QGGO01000005">
    <property type="protein sequence ID" value="PWK27964.1"/>
    <property type="molecule type" value="Genomic_DNA"/>
</dbReference>